<evidence type="ECO:0000256" key="4">
    <source>
        <dbReference type="ARBA" id="ARBA00022980"/>
    </source>
</evidence>
<organism evidence="10">
    <name type="scientific">Nephila pilipes</name>
    <name type="common">Giant wood spider</name>
    <name type="synonym">Nephila maculata</name>
    <dbReference type="NCBI Taxonomy" id="299642"/>
    <lineage>
        <taxon>Eukaryota</taxon>
        <taxon>Metazoa</taxon>
        <taxon>Ecdysozoa</taxon>
        <taxon>Arthropoda</taxon>
        <taxon>Chelicerata</taxon>
        <taxon>Arachnida</taxon>
        <taxon>Araneae</taxon>
        <taxon>Araneomorphae</taxon>
        <taxon>Entelegynae</taxon>
        <taxon>Araneoidea</taxon>
        <taxon>Nephilidae</taxon>
        <taxon>Nephila</taxon>
    </lineage>
</organism>
<evidence type="ECO:0000256" key="7">
    <source>
        <dbReference type="ARBA" id="ARBA00035181"/>
    </source>
</evidence>
<dbReference type="PANTHER" id="PTHR34090">
    <property type="entry name" value="39S RIBOSOMAL PROTEIN L52, MITOCHONDRIAL"/>
    <property type="match status" value="1"/>
</dbReference>
<protein>
    <recommendedName>
        <fullName evidence="7">Large ribosomal subunit protein mL52</fullName>
    </recommendedName>
    <alternativeName>
        <fullName evidence="8">39S ribosomal protein L52, mitochondrial</fullName>
    </alternativeName>
</protein>
<accession>A0A076L0Z3</accession>
<sequence>MFLCKQMTTLKCIKSTFQTVDVCRHLHSCLVLQESVANWRLRQKLPAKGREYGPLTDLPDWSYADGRPAPLSEACKRKIKLNQEYLDQIIKLTKEVDKCKELNQLKAAREEENRKKAIQNRLKPKGLVFS</sequence>
<keyword evidence="5" id="KW-0496">Mitochondrion</keyword>
<dbReference type="GO" id="GO:0003735">
    <property type="term" value="F:structural constituent of ribosome"/>
    <property type="evidence" value="ECO:0007669"/>
    <property type="project" value="InterPro"/>
</dbReference>
<evidence type="ECO:0000313" key="10">
    <source>
        <dbReference type="EMBL" id="AII98118.1"/>
    </source>
</evidence>
<dbReference type="GO" id="GO:0032543">
    <property type="term" value="P:mitochondrial translation"/>
    <property type="evidence" value="ECO:0007669"/>
    <property type="project" value="InterPro"/>
</dbReference>
<keyword evidence="6" id="KW-0687">Ribonucleoprotein</keyword>
<dbReference type="InterPro" id="IPR034596">
    <property type="entry name" value="Ribosomal_mL52"/>
</dbReference>
<evidence type="ECO:0000256" key="6">
    <source>
        <dbReference type="ARBA" id="ARBA00023274"/>
    </source>
</evidence>
<evidence type="ECO:0000256" key="5">
    <source>
        <dbReference type="ARBA" id="ARBA00023128"/>
    </source>
</evidence>
<dbReference type="Pfam" id="PF18699">
    <property type="entry name" value="MRPL52"/>
    <property type="match status" value="1"/>
</dbReference>
<evidence type="ECO:0000256" key="8">
    <source>
        <dbReference type="ARBA" id="ARBA00035425"/>
    </source>
</evidence>
<comment type="subcellular location">
    <subcellularLocation>
        <location evidence="1">Mitochondrion</location>
    </subcellularLocation>
</comment>
<keyword evidence="3" id="KW-0809">Transit peptide</keyword>
<reference evidence="10" key="1">
    <citation type="submission" date="2013-07" db="EMBL/GenBank/DDBJ databases">
        <title>Nephila pilipes venom gland.</title>
        <authorList>
            <person name="Huo L.J."/>
        </authorList>
    </citation>
    <scope>NUCLEOTIDE SEQUENCE</scope>
    <source>
        <tissue evidence="10">Venom gland</tissue>
    </source>
</reference>
<dbReference type="GO" id="GO:0005762">
    <property type="term" value="C:mitochondrial large ribosomal subunit"/>
    <property type="evidence" value="ECO:0007669"/>
    <property type="project" value="InterPro"/>
</dbReference>
<evidence type="ECO:0000256" key="9">
    <source>
        <dbReference type="SAM" id="Coils"/>
    </source>
</evidence>
<evidence type="ECO:0000256" key="1">
    <source>
        <dbReference type="ARBA" id="ARBA00004173"/>
    </source>
</evidence>
<evidence type="ECO:0000256" key="2">
    <source>
        <dbReference type="ARBA" id="ARBA00007232"/>
    </source>
</evidence>
<dbReference type="EMBL" id="KF433797">
    <property type="protein sequence ID" value="AII98118.1"/>
    <property type="molecule type" value="mRNA"/>
</dbReference>
<proteinExistence type="evidence at transcript level"/>
<comment type="similarity">
    <text evidence="2">Belongs to the mitochondrion-specific ribosomal protein mL52 family.</text>
</comment>
<evidence type="ECO:0000256" key="3">
    <source>
        <dbReference type="ARBA" id="ARBA00022946"/>
    </source>
</evidence>
<keyword evidence="9" id="KW-0175">Coiled coil</keyword>
<name>A0A076L0Z3_NEPPI</name>
<keyword evidence="4" id="KW-0689">Ribosomal protein</keyword>
<feature type="coiled-coil region" evidence="9">
    <location>
        <begin position="82"/>
        <end position="122"/>
    </location>
</feature>
<dbReference type="PANTHER" id="PTHR34090:SF1">
    <property type="entry name" value="LARGE RIBOSOMAL SUBUNIT PROTEIN ML52"/>
    <property type="match status" value="1"/>
</dbReference>
<dbReference type="AlphaFoldDB" id="A0A076L0Z3"/>